<proteinExistence type="predicted"/>
<evidence type="ECO:0000313" key="3">
    <source>
        <dbReference type="EMBL" id="MFC0632556.1"/>
    </source>
</evidence>
<keyword evidence="4" id="KW-1185">Reference proteome</keyword>
<protein>
    <submittedName>
        <fullName evidence="3">Uncharacterized protein</fullName>
    </submittedName>
</protein>
<keyword evidence="2" id="KW-0812">Transmembrane</keyword>
<reference evidence="3 4" key="1">
    <citation type="submission" date="2024-09" db="EMBL/GenBank/DDBJ databases">
        <authorList>
            <person name="Sun Q."/>
            <person name="Mori K."/>
        </authorList>
    </citation>
    <scope>NUCLEOTIDE SEQUENCE [LARGE SCALE GENOMIC DNA]</scope>
    <source>
        <strain evidence="3 4">NCAIM B.02621</strain>
    </source>
</reference>
<evidence type="ECO:0000256" key="1">
    <source>
        <dbReference type="SAM" id="MobiDB-lite"/>
    </source>
</evidence>
<dbReference type="RefSeq" id="WP_376833621.1">
    <property type="nucleotide sequence ID" value="NZ_JBHLSW010000003.1"/>
</dbReference>
<feature type="region of interest" description="Disordered" evidence="1">
    <location>
        <begin position="1"/>
        <end position="23"/>
    </location>
</feature>
<sequence length="53" mass="5599">MAADPPGTDPADQDPHERDLARRSRTPALSPWLVVASIVLLALAAYALFALTG</sequence>
<accession>A0ABV6QYW6</accession>
<gene>
    <name evidence="3" type="ORF">ACFFGE_01500</name>
</gene>
<dbReference type="EMBL" id="JBHLSW010000003">
    <property type="protein sequence ID" value="MFC0632556.1"/>
    <property type="molecule type" value="Genomic_DNA"/>
</dbReference>
<keyword evidence="2" id="KW-0472">Membrane</keyword>
<keyword evidence="2" id="KW-1133">Transmembrane helix</keyword>
<evidence type="ECO:0000256" key="2">
    <source>
        <dbReference type="SAM" id="Phobius"/>
    </source>
</evidence>
<evidence type="ECO:0000313" key="4">
    <source>
        <dbReference type="Proteomes" id="UP001589906"/>
    </source>
</evidence>
<organism evidence="3 4">
    <name type="scientific">Brevundimonas balnearis</name>
    <dbReference type="NCBI Taxonomy" id="1572858"/>
    <lineage>
        <taxon>Bacteria</taxon>
        <taxon>Pseudomonadati</taxon>
        <taxon>Pseudomonadota</taxon>
        <taxon>Alphaproteobacteria</taxon>
        <taxon>Caulobacterales</taxon>
        <taxon>Caulobacteraceae</taxon>
        <taxon>Brevundimonas</taxon>
    </lineage>
</organism>
<feature type="compositionally biased region" description="Basic and acidic residues" evidence="1">
    <location>
        <begin position="13"/>
        <end position="22"/>
    </location>
</feature>
<comment type="caution">
    <text evidence="3">The sequence shown here is derived from an EMBL/GenBank/DDBJ whole genome shotgun (WGS) entry which is preliminary data.</text>
</comment>
<feature type="transmembrane region" description="Helical" evidence="2">
    <location>
        <begin position="29"/>
        <end position="51"/>
    </location>
</feature>
<dbReference type="Proteomes" id="UP001589906">
    <property type="component" value="Unassembled WGS sequence"/>
</dbReference>
<name>A0ABV6QYW6_9CAUL</name>